<dbReference type="Proteomes" id="UP000659904">
    <property type="component" value="Unassembled WGS sequence"/>
</dbReference>
<reference evidence="2 3" key="1">
    <citation type="submission" date="2021-01" db="EMBL/GenBank/DDBJ databases">
        <title>Whole genome shotgun sequence of Catellatospora citrea NBRC 14495.</title>
        <authorList>
            <person name="Komaki H."/>
            <person name="Tamura T."/>
        </authorList>
    </citation>
    <scope>NUCLEOTIDE SEQUENCE [LARGE SCALE GENOMIC DNA]</scope>
    <source>
        <strain evidence="2 3">NBRC 14495</strain>
    </source>
</reference>
<name>A0A8J3KCW7_9ACTN</name>
<evidence type="ECO:0000256" key="1">
    <source>
        <dbReference type="SAM" id="MobiDB-lite"/>
    </source>
</evidence>
<sequence length="62" mass="6143">MVATTAIVMQAPGGDNPITAGILADGRRTGRGQATSAGRAGPRRGGHGTIGEVTARYSAYSG</sequence>
<protein>
    <submittedName>
        <fullName evidence="2">Uncharacterized protein</fullName>
    </submittedName>
</protein>
<organism evidence="2 3">
    <name type="scientific">Catellatospora citrea</name>
    <dbReference type="NCBI Taxonomy" id="53366"/>
    <lineage>
        <taxon>Bacteria</taxon>
        <taxon>Bacillati</taxon>
        <taxon>Actinomycetota</taxon>
        <taxon>Actinomycetes</taxon>
        <taxon>Micromonosporales</taxon>
        <taxon>Micromonosporaceae</taxon>
        <taxon>Catellatospora</taxon>
    </lineage>
</organism>
<dbReference type="AlphaFoldDB" id="A0A8J3KCW7"/>
<comment type="caution">
    <text evidence="2">The sequence shown here is derived from an EMBL/GenBank/DDBJ whole genome shotgun (WGS) entry which is preliminary data.</text>
</comment>
<accession>A0A8J3KCW7</accession>
<evidence type="ECO:0000313" key="3">
    <source>
        <dbReference type="Proteomes" id="UP000659904"/>
    </source>
</evidence>
<feature type="region of interest" description="Disordered" evidence="1">
    <location>
        <begin position="14"/>
        <end position="62"/>
    </location>
</feature>
<proteinExistence type="predicted"/>
<evidence type="ECO:0000313" key="2">
    <source>
        <dbReference type="EMBL" id="GIF96743.1"/>
    </source>
</evidence>
<gene>
    <name evidence="2" type="ORF">Cci01nite_18370</name>
</gene>
<dbReference type="EMBL" id="BONH01000006">
    <property type="protein sequence ID" value="GIF96743.1"/>
    <property type="molecule type" value="Genomic_DNA"/>
</dbReference>
<keyword evidence="3" id="KW-1185">Reference proteome</keyword>